<feature type="compositionally biased region" description="Basic residues" evidence="1">
    <location>
        <begin position="22"/>
        <end position="34"/>
    </location>
</feature>
<reference evidence="3 4" key="1">
    <citation type="journal article" date="2018" name="Nat. Ecol. Evol.">
        <title>Pezizomycetes genomes reveal the molecular basis of ectomycorrhizal truffle lifestyle.</title>
        <authorList>
            <person name="Murat C."/>
            <person name="Payen T."/>
            <person name="Noel B."/>
            <person name="Kuo A."/>
            <person name="Morin E."/>
            <person name="Chen J."/>
            <person name="Kohler A."/>
            <person name="Krizsan K."/>
            <person name="Balestrini R."/>
            <person name="Da Silva C."/>
            <person name="Montanini B."/>
            <person name="Hainaut M."/>
            <person name="Levati E."/>
            <person name="Barry K.W."/>
            <person name="Belfiori B."/>
            <person name="Cichocki N."/>
            <person name="Clum A."/>
            <person name="Dockter R.B."/>
            <person name="Fauchery L."/>
            <person name="Guy J."/>
            <person name="Iotti M."/>
            <person name="Le Tacon F."/>
            <person name="Lindquist E.A."/>
            <person name="Lipzen A."/>
            <person name="Malagnac F."/>
            <person name="Mello A."/>
            <person name="Molinier V."/>
            <person name="Miyauchi S."/>
            <person name="Poulain J."/>
            <person name="Riccioni C."/>
            <person name="Rubini A."/>
            <person name="Sitrit Y."/>
            <person name="Splivallo R."/>
            <person name="Traeger S."/>
            <person name="Wang M."/>
            <person name="Zifcakova L."/>
            <person name="Wipf D."/>
            <person name="Zambonelli A."/>
            <person name="Paolocci F."/>
            <person name="Nowrousian M."/>
            <person name="Ottonello S."/>
            <person name="Baldrian P."/>
            <person name="Spatafora J.W."/>
            <person name="Henrissat B."/>
            <person name="Nagy L.G."/>
            <person name="Aury J.M."/>
            <person name="Wincker P."/>
            <person name="Grigoriev I.V."/>
            <person name="Bonfante P."/>
            <person name="Martin F.M."/>
        </authorList>
    </citation>
    <scope>NUCLEOTIDE SEQUENCE [LARGE SCALE GENOMIC DNA]</scope>
    <source>
        <strain evidence="3 4">RN42</strain>
    </source>
</reference>
<dbReference type="EMBL" id="ML119712">
    <property type="protein sequence ID" value="RPA78357.1"/>
    <property type="molecule type" value="Genomic_DNA"/>
</dbReference>
<dbReference type="PROSITE" id="PS50181">
    <property type="entry name" value="FBOX"/>
    <property type="match status" value="1"/>
</dbReference>
<organism evidence="3 4">
    <name type="scientific">Ascobolus immersus RN42</name>
    <dbReference type="NCBI Taxonomy" id="1160509"/>
    <lineage>
        <taxon>Eukaryota</taxon>
        <taxon>Fungi</taxon>
        <taxon>Dikarya</taxon>
        <taxon>Ascomycota</taxon>
        <taxon>Pezizomycotina</taxon>
        <taxon>Pezizomycetes</taxon>
        <taxon>Pezizales</taxon>
        <taxon>Ascobolaceae</taxon>
        <taxon>Ascobolus</taxon>
    </lineage>
</organism>
<evidence type="ECO:0000313" key="4">
    <source>
        <dbReference type="Proteomes" id="UP000275078"/>
    </source>
</evidence>
<feature type="region of interest" description="Disordered" evidence="1">
    <location>
        <begin position="1"/>
        <end position="42"/>
    </location>
</feature>
<dbReference type="InterPro" id="IPR001810">
    <property type="entry name" value="F-box_dom"/>
</dbReference>
<evidence type="ECO:0000256" key="1">
    <source>
        <dbReference type="SAM" id="MobiDB-lite"/>
    </source>
</evidence>
<evidence type="ECO:0000259" key="2">
    <source>
        <dbReference type="PROSITE" id="PS50181"/>
    </source>
</evidence>
<feature type="region of interest" description="Disordered" evidence="1">
    <location>
        <begin position="200"/>
        <end position="220"/>
    </location>
</feature>
<feature type="domain" description="F-box" evidence="2">
    <location>
        <begin position="48"/>
        <end position="95"/>
    </location>
</feature>
<evidence type="ECO:0000313" key="3">
    <source>
        <dbReference type="EMBL" id="RPA78357.1"/>
    </source>
</evidence>
<gene>
    <name evidence="3" type="ORF">BJ508DRAFT_329298</name>
</gene>
<proteinExistence type="predicted"/>
<feature type="compositionally biased region" description="Basic residues" evidence="1">
    <location>
        <begin position="1"/>
        <end position="10"/>
    </location>
</feature>
<accession>A0A3N4HYU9</accession>
<dbReference type="Proteomes" id="UP000275078">
    <property type="component" value="Unassembled WGS sequence"/>
</dbReference>
<sequence>MPRSKKRSKNKPSIAQDAATSRSRRSKRRSRARKQTNLTNTPILQKPATSLLSLPTELLLEIYGHCSAFTLLQLSHTHPRLYAEINDSPKILNKAYGYSEKSLDNSRRSVFPDAQARLWQRTYLKPQPPVRRKDNSIALLTIFHIYRICSQNAEEQALFQRRYRRLRDFDAAHKLIHAFSFKDSRPIHAIVPTKITLEPATMNPQASNDKDSEMSASNAPNTSSAIFNLPLELRWMIYRQCTAFTLLQLFDTHPKIRDELHADPSIIEKSFGFFDIQRDAYYPLCHHMKRHDLTNCSIYSYSFCYIRNSFSSFFEVELFLRSRPRGNLVSWVRCSLCPYIGLRPAGKLQWMHCPNRHCPQAVWDFESARPPGLLYEIRQDLELVEDVECV</sequence>
<protein>
    <recommendedName>
        <fullName evidence="2">F-box domain-containing protein</fullName>
    </recommendedName>
</protein>
<dbReference type="AlphaFoldDB" id="A0A3N4HYU9"/>
<name>A0A3N4HYU9_ASCIM</name>
<keyword evidence="4" id="KW-1185">Reference proteome</keyword>